<dbReference type="RefSeq" id="WP_081895461.1">
    <property type="nucleotide sequence ID" value="NZ_JGYV01000001.1"/>
</dbReference>
<dbReference type="SUPFAM" id="SSF50037">
    <property type="entry name" value="C-terminal domain of transcriptional repressors"/>
    <property type="match status" value="1"/>
</dbReference>
<dbReference type="eggNOG" id="COG1918">
    <property type="taxonomic scope" value="Bacteria"/>
</dbReference>
<evidence type="ECO:0000313" key="3">
    <source>
        <dbReference type="EMBL" id="KFI65789.1"/>
    </source>
</evidence>
<protein>
    <submittedName>
        <fullName evidence="3">FeoA family protein</fullName>
    </submittedName>
</protein>
<dbReference type="InterPro" id="IPR008988">
    <property type="entry name" value="Transcriptional_repressor_C"/>
</dbReference>
<dbReference type="STRING" id="1688.BCUN_0284"/>
<dbReference type="OrthoDB" id="4420166at2"/>
<dbReference type="AlphaFoldDB" id="A0A087B439"/>
<name>A0A087B439_9BIFI</name>
<accession>A0A087B439</accession>
<evidence type="ECO:0000256" key="1">
    <source>
        <dbReference type="ARBA" id="ARBA00023004"/>
    </source>
</evidence>
<gene>
    <name evidence="3" type="ORF">BCUN_0284</name>
</gene>
<organism evidence="3 4">
    <name type="scientific">Bifidobacterium cuniculi</name>
    <dbReference type="NCBI Taxonomy" id="1688"/>
    <lineage>
        <taxon>Bacteria</taxon>
        <taxon>Bacillati</taxon>
        <taxon>Actinomycetota</taxon>
        <taxon>Actinomycetes</taxon>
        <taxon>Bifidobacteriales</taxon>
        <taxon>Bifidobacteriaceae</taxon>
        <taxon>Bifidobacterium</taxon>
    </lineage>
</organism>
<sequence length="96" mass="10906">MDLSHSDASTVKPWTLDACPLDMDVTITQVDIDERHRFRLLELGLRPGCRIRVVQRSNFRGRVVARGTERIAIDGWTARRIQVAANRHPSSGHLPH</sequence>
<evidence type="ECO:0000313" key="4">
    <source>
        <dbReference type="Proteomes" id="UP000029067"/>
    </source>
</evidence>
<dbReference type="EMBL" id="JGYV01000001">
    <property type="protein sequence ID" value="KFI65789.1"/>
    <property type="molecule type" value="Genomic_DNA"/>
</dbReference>
<proteinExistence type="predicted"/>
<comment type="caution">
    <text evidence="3">The sequence shown here is derived from an EMBL/GenBank/DDBJ whole genome shotgun (WGS) entry which is preliminary data.</text>
</comment>
<keyword evidence="4" id="KW-1185">Reference proteome</keyword>
<dbReference type="GO" id="GO:0046914">
    <property type="term" value="F:transition metal ion binding"/>
    <property type="evidence" value="ECO:0007669"/>
    <property type="project" value="InterPro"/>
</dbReference>
<evidence type="ECO:0000259" key="2">
    <source>
        <dbReference type="SMART" id="SM00899"/>
    </source>
</evidence>
<dbReference type="InterPro" id="IPR007167">
    <property type="entry name" value="Fe-transptr_FeoA-like"/>
</dbReference>
<feature type="domain" description="Ferrous iron transporter FeoA-like" evidence="2">
    <location>
        <begin position="14"/>
        <end position="85"/>
    </location>
</feature>
<dbReference type="InterPro" id="IPR038157">
    <property type="entry name" value="FeoA_core_dom"/>
</dbReference>
<dbReference type="Pfam" id="PF04023">
    <property type="entry name" value="FeoA"/>
    <property type="match status" value="1"/>
</dbReference>
<dbReference type="Gene3D" id="2.30.30.90">
    <property type="match status" value="1"/>
</dbReference>
<dbReference type="Proteomes" id="UP000029067">
    <property type="component" value="Unassembled WGS sequence"/>
</dbReference>
<keyword evidence="1" id="KW-0408">Iron</keyword>
<dbReference type="SMART" id="SM00899">
    <property type="entry name" value="FeoA"/>
    <property type="match status" value="1"/>
</dbReference>
<reference evidence="3 4" key="1">
    <citation type="submission" date="2014-03" db="EMBL/GenBank/DDBJ databases">
        <title>Genomics of Bifidobacteria.</title>
        <authorList>
            <person name="Ventura M."/>
            <person name="Milani C."/>
            <person name="Lugli G.A."/>
        </authorList>
    </citation>
    <scope>NUCLEOTIDE SEQUENCE [LARGE SCALE GENOMIC DNA]</scope>
    <source>
        <strain evidence="3 4">LMG 10738</strain>
    </source>
</reference>